<feature type="region of interest" description="Disordered" evidence="1">
    <location>
        <begin position="1"/>
        <end position="30"/>
    </location>
</feature>
<keyword evidence="3" id="KW-1185">Reference proteome</keyword>
<accession>A0ABV2IB01</accession>
<gene>
    <name evidence="2" type="ORF">ABID12_002050</name>
</gene>
<evidence type="ECO:0000313" key="2">
    <source>
        <dbReference type="EMBL" id="MET3600105.1"/>
    </source>
</evidence>
<feature type="region of interest" description="Disordered" evidence="1">
    <location>
        <begin position="86"/>
        <end position="109"/>
    </location>
</feature>
<proteinExistence type="predicted"/>
<dbReference type="Proteomes" id="UP001549164">
    <property type="component" value="Unassembled WGS sequence"/>
</dbReference>
<organism evidence="2 3">
    <name type="scientific">Martelella mangrovi</name>
    <dbReference type="NCBI Taxonomy" id="1397477"/>
    <lineage>
        <taxon>Bacteria</taxon>
        <taxon>Pseudomonadati</taxon>
        <taxon>Pseudomonadota</taxon>
        <taxon>Alphaproteobacteria</taxon>
        <taxon>Hyphomicrobiales</taxon>
        <taxon>Aurantimonadaceae</taxon>
        <taxon>Martelella</taxon>
    </lineage>
</organism>
<feature type="compositionally biased region" description="Basic and acidic residues" evidence="1">
    <location>
        <begin position="16"/>
        <end position="30"/>
    </location>
</feature>
<comment type="caution">
    <text evidence="2">The sequence shown here is derived from an EMBL/GenBank/DDBJ whole genome shotgun (WGS) entry which is preliminary data.</text>
</comment>
<dbReference type="EMBL" id="JBEPLY010000006">
    <property type="protein sequence ID" value="MET3600105.1"/>
    <property type="molecule type" value="Genomic_DNA"/>
</dbReference>
<evidence type="ECO:0000313" key="3">
    <source>
        <dbReference type="Proteomes" id="UP001549164"/>
    </source>
</evidence>
<evidence type="ECO:0000256" key="1">
    <source>
        <dbReference type="SAM" id="MobiDB-lite"/>
    </source>
</evidence>
<protein>
    <submittedName>
        <fullName evidence="2">Uncharacterized protein</fullName>
    </submittedName>
</protein>
<reference evidence="2 3" key="1">
    <citation type="submission" date="2024-06" db="EMBL/GenBank/DDBJ databases">
        <title>Genomic Encyclopedia of Type Strains, Phase IV (KMG-IV): sequencing the most valuable type-strain genomes for metagenomic binning, comparative biology and taxonomic classification.</title>
        <authorList>
            <person name="Goeker M."/>
        </authorList>
    </citation>
    <scope>NUCLEOTIDE SEQUENCE [LARGE SCALE GENOMIC DNA]</scope>
    <source>
        <strain evidence="2 3">DSM 28102</strain>
    </source>
</reference>
<dbReference type="RefSeq" id="WP_354434122.1">
    <property type="nucleotide sequence ID" value="NZ_JBEPLY010000006.1"/>
</dbReference>
<sequence>MAKRSFESAASPRSTWRRENLPDPKKIAERGIRTKESLEWLAAQKPKLPALEHPAPSEALRAAAKRESDAAHKAVIDALRQNWRERARKGRQDFETARGRRARDATQER</sequence>
<name>A0ABV2IB01_9HYPH</name>